<protein>
    <submittedName>
        <fullName evidence="5">Glycosyl hydrolase family 1</fullName>
    </submittedName>
</protein>
<proteinExistence type="inferred from homology"/>
<dbReference type="InterPro" id="IPR017853">
    <property type="entry name" value="GH"/>
</dbReference>
<evidence type="ECO:0000256" key="1">
    <source>
        <dbReference type="ARBA" id="ARBA00010838"/>
    </source>
</evidence>
<evidence type="ECO:0000256" key="2">
    <source>
        <dbReference type="ARBA" id="ARBA00022801"/>
    </source>
</evidence>
<evidence type="ECO:0000313" key="5">
    <source>
        <dbReference type="EMBL" id="PTX64438.1"/>
    </source>
</evidence>
<sequence length="424" mass="49204">MKKNDLLQSGGNAFFWATGIEDTFIPQSGPGKRALDEYELTDHYNQWRKDLDRAAELGVSMMRYGVPWYRVNPAPGVFDWGWMDRVLEYMVQEKGIVPIVDLMHYGTPLWLEDQFIHPDYEDRVSEYAMKFAERYRGLVRYYTPLNEPYVNAEFCGEIKRWPPCLEGERGFVAIMRNLCRGIIKTVRGIRSVDPDSVMVHVDATGWFYPGSPELAEKADHLFHKRLLCFDLISGRVDEGHILSGWLAANGLVREELEWFRRHAISLDIVGVNYYPELSVFKVIEEDGTVTLKPVWGGTEGLKTTISAYYNRYRRPIFLTETSTNEKVASRERWLSESVQAIRELREEGIPVIGYTWWPLYDLVNWDYREGDASMAEYIEPMGLWSLEEESGLWVRKPLGVVSAFKEVVRSAEFPPVMMRKLDFS</sequence>
<evidence type="ECO:0000256" key="3">
    <source>
        <dbReference type="ARBA" id="ARBA00023295"/>
    </source>
</evidence>
<comment type="caution">
    <text evidence="5">The sequence shown here is derived from an EMBL/GenBank/DDBJ whole genome shotgun (WGS) entry which is preliminary data.</text>
</comment>
<gene>
    <name evidence="5" type="ORF">C8P63_103224</name>
</gene>
<keyword evidence="2 5" id="KW-0378">Hydrolase</keyword>
<dbReference type="GO" id="GO:0008422">
    <property type="term" value="F:beta-glucosidase activity"/>
    <property type="evidence" value="ECO:0007669"/>
    <property type="project" value="TreeGrafter"/>
</dbReference>
<dbReference type="SUPFAM" id="SSF51445">
    <property type="entry name" value="(Trans)glycosidases"/>
    <property type="match status" value="1"/>
</dbReference>
<dbReference type="Proteomes" id="UP000244240">
    <property type="component" value="Unassembled WGS sequence"/>
</dbReference>
<evidence type="ECO:0000256" key="4">
    <source>
        <dbReference type="RuleBase" id="RU003690"/>
    </source>
</evidence>
<dbReference type="AlphaFoldDB" id="A0A2T6C7Y8"/>
<evidence type="ECO:0000313" key="6">
    <source>
        <dbReference type="Proteomes" id="UP000244240"/>
    </source>
</evidence>
<dbReference type="PANTHER" id="PTHR10353">
    <property type="entry name" value="GLYCOSYL HYDROLASE"/>
    <property type="match status" value="1"/>
</dbReference>
<dbReference type="GO" id="GO:0005975">
    <property type="term" value="P:carbohydrate metabolic process"/>
    <property type="evidence" value="ECO:0007669"/>
    <property type="project" value="InterPro"/>
</dbReference>
<dbReference type="PANTHER" id="PTHR10353:SF36">
    <property type="entry name" value="LP05116P"/>
    <property type="match status" value="1"/>
</dbReference>
<name>A0A2T6C7Y8_9BACL</name>
<comment type="similarity">
    <text evidence="1 4">Belongs to the glycosyl hydrolase 1 family.</text>
</comment>
<dbReference type="EMBL" id="QBKR01000003">
    <property type="protein sequence ID" value="PTX64438.1"/>
    <property type="molecule type" value="Genomic_DNA"/>
</dbReference>
<dbReference type="OrthoDB" id="9800974at2"/>
<organism evidence="5 6">
    <name type="scientific">Melghirimyces profundicolus</name>
    <dbReference type="NCBI Taxonomy" id="1242148"/>
    <lineage>
        <taxon>Bacteria</taxon>
        <taxon>Bacillati</taxon>
        <taxon>Bacillota</taxon>
        <taxon>Bacilli</taxon>
        <taxon>Bacillales</taxon>
        <taxon>Thermoactinomycetaceae</taxon>
        <taxon>Melghirimyces</taxon>
    </lineage>
</organism>
<dbReference type="RefSeq" id="WP_108021984.1">
    <property type="nucleotide sequence ID" value="NZ_QBKR01000003.1"/>
</dbReference>
<keyword evidence="3" id="KW-0326">Glycosidase</keyword>
<dbReference type="Pfam" id="PF00232">
    <property type="entry name" value="Glyco_hydro_1"/>
    <property type="match status" value="1"/>
</dbReference>
<dbReference type="InterPro" id="IPR001360">
    <property type="entry name" value="Glyco_hydro_1"/>
</dbReference>
<accession>A0A2T6C7Y8</accession>
<dbReference type="Gene3D" id="3.20.20.80">
    <property type="entry name" value="Glycosidases"/>
    <property type="match status" value="1"/>
</dbReference>
<keyword evidence="6" id="KW-1185">Reference proteome</keyword>
<reference evidence="5 6" key="1">
    <citation type="submission" date="2018-04" db="EMBL/GenBank/DDBJ databases">
        <title>Genomic Encyclopedia of Archaeal and Bacterial Type Strains, Phase II (KMG-II): from individual species to whole genera.</title>
        <authorList>
            <person name="Goeker M."/>
        </authorList>
    </citation>
    <scope>NUCLEOTIDE SEQUENCE [LARGE SCALE GENOMIC DNA]</scope>
    <source>
        <strain evidence="5 6">DSM 45787</strain>
    </source>
</reference>